<feature type="region of interest" description="Disordered" evidence="1">
    <location>
        <begin position="43"/>
        <end position="73"/>
    </location>
</feature>
<feature type="compositionally biased region" description="Basic residues" evidence="1">
    <location>
        <begin position="62"/>
        <end position="72"/>
    </location>
</feature>
<reference evidence="2" key="2">
    <citation type="submission" date="2016-06" db="EMBL/GenBank/DDBJ databases">
        <title>The genome of a short-lived fish provides insights into sex chromosome evolution and the genetic control of aging.</title>
        <authorList>
            <person name="Reichwald K."/>
            <person name="Felder M."/>
            <person name="Petzold A."/>
            <person name="Koch P."/>
            <person name="Groth M."/>
            <person name="Platzer M."/>
        </authorList>
    </citation>
    <scope>NUCLEOTIDE SEQUENCE</scope>
    <source>
        <tissue evidence="2">Brain</tissue>
    </source>
</reference>
<feature type="compositionally biased region" description="Low complexity" evidence="1">
    <location>
        <begin position="50"/>
        <end position="61"/>
    </location>
</feature>
<proteinExistence type="predicted"/>
<protein>
    <submittedName>
        <fullName evidence="2">Uncharacterized protein</fullName>
    </submittedName>
</protein>
<reference evidence="2" key="1">
    <citation type="submission" date="2016-05" db="EMBL/GenBank/DDBJ databases">
        <authorList>
            <person name="Lavstsen T."/>
            <person name="Jespersen J.S."/>
        </authorList>
    </citation>
    <scope>NUCLEOTIDE SEQUENCE</scope>
    <source>
        <tissue evidence="2">Brain</tissue>
    </source>
</reference>
<name>A0A1A8C148_NOTKA</name>
<gene>
    <name evidence="2" type="primary">Nfu_g_1_015523</name>
</gene>
<evidence type="ECO:0000313" key="2">
    <source>
        <dbReference type="EMBL" id="SBP72808.1"/>
    </source>
</evidence>
<organism evidence="2">
    <name type="scientific">Nothobranchius kadleci</name>
    <name type="common">African annual killifish</name>
    <dbReference type="NCBI Taxonomy" id="1051664"/>
    <lineage>
        <taxon>Eukaryota</taxon>
        <taxon>Metazoa</taxon>
        <taxon>Chordata</taxon>
        <taxon>Craniata</taxon>
        <taxon>Vertebrata</taxon>
        <taxon>Euteleostomi</taxon>
        <taxon>Actinopterygii</taxon>
        <taxon>Neopterygii</taxon>
        <taxon>Teleostei</taxon>
        <taxon>Neoteleostei</taxon>
        <taxon>Acanthomorphata</taxon>
        <taxon>Ovalentaria</taxon>
        <taxon>Atherinomorphae</taxon>
        <taxon>Cyprinodontiformes</taxon>
        <taxon>Nothobranchiidae</taxon>
        <taxon>Nothobranchius</taxon>
    </lineage>
</organism>
<evidence type="ECO:0000256" key="1">
    <source>
        <dbReference type="SAM" id="MobiDB-lite"/>
    </source>
</evidence>
<sequence length="136" mass="14979">MNPTSQSEPGQDPNVPDVYLQNKSQHQVFVLAKIQRQDLTEPPDSICVLSGSNRTSSGRTSAGRRTRNRKASALKLRQSDFSSLSGWRCLAQSDPPLLLTSPAHCSHLVKVRLGHLFMSQVSPGRLSCHMDSTCLH</sequence>
<dbReference type="EMBL" id="HADZ01008867">
    <property type="protein sequence ID" value="SBP72808.1"/>
    <property type="molecule type" value="Transcribed_RNA"/>
</dbReference>
<dbReference type="AlphaFoldDB" id="A0A1A8C148"/>
<accession>A0A1A8C148</accession>